<gene>
    <name evidence="2" type="ORF">CLUMA_CG020673</name>
</gene>
<protein>
    <submittedName>
        <fullName evidence="2">CLUMA_CG020673, isoform A</fullName>
    </submittedName>
</protein>
<evidence type="ECO:0000313" key="3">
    <source>
        <dbReference type="Proteomes" id="UP000183832"/>
    </source>
</evidence>
<accession>A0A1J1J5P7</accession>
<dbReference type="AlphaFoldDB" id="A0A1J1J5P7"/>
<name>A0A1J1J5P7_9DIPT</name>
<feature type="coiled-coil region" evidence="1">
    <location>
        <begin position="199"/>
        <end position="226"/>
    </location>
</feature>
<keyword evidence="3" id="KW-1185">Reference proteome</keyword>
<sequence length="809" mass="95618">MESSLIFFVSLFSSENAINYRDKTIDPNDLIRHYYDILWFFEQFDSEFEFPPYYLNHFENISIKFKLFLMKSIESDILAVLKGLIFLHEWMEKSDDESQSKAVCSLLLAYHIDPLLTQVSDKKRRNKRSINKFFTIEMFNTRLDFVMDHALKGLKYNSSIAVIIGQNYCNAVQNNREFYVHDYLNNYKHFFVHNNPRLVEIAIESLEKIIKNAEEYSENVKDFLLNEENIPPFFDFLIMHKIDEYIFLLMTAIIFFKDRECMYGNDKRFVFYEKNMRIGNSKLINLTYQMMVKFEDNPFHQLVTTFSNLGLSLSEMNNIITYINITPQNLFINIFKMASENLNDKIILHYAHLLLNQTSHLNELSNSDKTNVKKSLSKIFAAELNSITEENFNTILMFMTQAHRFRVIEDLPECQNFINFLTKAFNHYQLEPTLHKIMKIFSIMNDRSPVATSKCLESLILYFYDELLRSEASIILGYNVDMKSLELPLLKISVLLELSNTCTFGFIEIDSLLIVTTNHLTNYYDSLFLSFARLRTILLRKLWDIILELEDQNSLPYDLTSFATSAYELSEGLMKFMNRYDLSKTQACNAFKSMTGLICYFNLPFKTFKTQTSVISQLEITEQQFKKIIRFVEFYAFFTNKSCKRVKWESDKELDNPDKFFHQNEILFALSKLLKRTKQFSGLFMLLQHFNYDFPFISELDLILQNLYENKDSFIATIALTVYDFAKHSIDIEEFKKFCSYLSDFIIFRLKIEKEEKSKFLLINTKICDYVLKNVLSPYDVTNNQGSQLDILSYLEIYAIVIDNKKLTF</sequence>
<evidence type="ECO:0000256" key="1">
    <source>
        <dbReference type="SAM" id="Coils"/>
    </source>
</evidence>
<organism evidence="2 3">
    <name type="scientific">Clunio marinus</name>
    <dbReference type="NCBI Taxonomy" id="568069"/>
    <lineage>
        <taxon>Eukaryota</taxon>
        <taxon>Metazoa</taxon>
        <taxon>Ecdysozoa</taxon>
        <taxon>Arthropoda</taxon>
        <taxon>Hexapoda</taxon>
        <taxon>Insecta</taxon>
        <taxon>Pterygota</taxon>
        <taxon>Neoptera</taxon>
        <taxon>Endopterygota</taxon>
        <taxon>Diptera</taxon>
        <taxon>Nematocera</taxon>
        <taxon>Chironomoidea</taxon>
        <taxon>Chironomidae</taxon>
        <taxon>Clunio</taxon>
    </lineage>
</organism>
<reference evidence="2 3" key="1">
    <citation type="submission" date="2015-04" db="EMBL/GenBank/DDBJ databases">
        <authorList>
            <person name="Syromyatnikov M.Y."/>
            <person name="Popov V.N."/>
        </authorList>
    </citation>
    <scope>NUCLEOTIDE SEQUENCE [LARGE SCALE GENOMIC DNA]</scope>
</reference>
<dbReference type="Proteomes" id="UP000183832">
    <property type="component" value="Unassembled WGS sequence"/>
</dbReference>
<keyword evidence="1" id="KW-0175">Coiled coil</keyword>
<proteinExistence type="predicted"/>
<evidence type="ECO:0000313" key="2">
    <source>
        <dbReference type="EMBL" id="CRL07719.1"/>
    </source>
</evidence>
<dbReference type="EMBL" id="CVRI01000073">
    <property type="protein sequence ID" value="CRL07719.1"/>
    <property type="molecule type" value="Genomic_DNA"/>
</dbReference>